<organism evidence="3 4">
    <name type="scientific">Sunxiuqinia elliptica</name>
    <dbReference type="NCBI Taxonomy" id="655355"/>
    <lineage>
        <taxon>Bacteria</taxon>
        <taxon>Pseudomonadati</taxon>
        <taxon>Bacteroidota</taxon>
        <taxon>Bacteroidia</taxon>
        <taxon>Marinilabiliales</taxon>
        <taxon>Prolixibacteraceae</taxon>
        <taxon>Sunxiuqinia</taxon>
    </lineage>
</organism>
<evidence type="ECO:0000256" key="1">
    <source>
        <dbReference type="SAM" id="MobiDB-lite"/>
    </source>
</evidence>
<keyword evidence="4" id="KW-1185">Reference proteome</keyword>
<keyword evidence="2" id="KW-0732">Signal</keyword>
<protein>
    <submittedName>
        <fullName evidence="3">CarboxypepD_reg-like domain-containing protein</fullName>
    </submittedName>
</protein>
<dbReference type="InterPro" id="IPR008969">
    <property type="entry name" value="CarboxyPept-like_regulatory"/>
</dbReference>
<dbReference type="STRING" id="655355.SAMN05216283_101254"/>
<feature type="chain" id="PRO_5011520926" evidence="2">
    <location>
        <begin position="22"/>
        <end position="524"/>
    </location>
</feature>
<evidence type="ECO:0000256" key="2">
    <source>
        <dbReference type="SAM" id="SignalP"/>
    </source>
</evidence>
<dbReference type="EMBL" id="FONW01000001">
    <property type="protein sequence ID" value="SFE48646.1"/>
    <property type="molecule type" value="Genomic_DNA"/>
</dbReference>
<name>A0A1I2AXV1_9BACT</name>
<dbReference type="Proteomes" id="UP000198964">
    <property type="component" value="Unassembled WGS sequence"/>
</dbReference>
<sequence>MKHFALTASLLLLLLPGLLTGQEKQAHNLSTPVSISITNGQLTTLFNQISAQTGIYFSYDPVLVNADQTVSLTMQNKPIQQVLEQVFKDRFQFKLLKNQLIITKRKAQQPVFQTDPPEEIHYELSGILTDLEDQAAIPYASVSILGHPLGTISNTDGEFRLNIPSEYESDTLIISCMGYARQILLLDTLQNQRLNLQLRPIKIHLQEVKVTAINALEVMEKLSDRIPDNYGSKPLLMNCFYREVLKQDKAYINVSEAVMDILKSSYTNPFRQDQIRYLKGRKSPNVQPFHLVDFKMQGGPYYITKLDVIKTMDSFIDQEFRSYYRYEVERVIEYLNRPTVVIHFEPNGKFDYLTYEGELYIDRETFALVHAEFSLSKNGKKIARRSLIKKKPRGFNVRPIEMNYTVTYKNHHKKWYLSAAQTSVRFHVKSRKDRINSMFHSISDLLVTNYRETNLRRFKRFENFNSNDIFREIITDYDETFWGNYNIIKPSEDLRKALKKAPAPESSLPSKSHPHALTSQTKQP</sequence>
<dbReference type="RefSeq" id="WP_093918005.1">
    <property type="nucleotide sequence ID" value="NZ_FONW01000001.1"/>
</dbReference>
<accession>A0A1I2AXV1</accession>
<dbReference type="AlphaFoldDB" id="A0A1I2AXV1"/>
<reference evidence="3 4" key="1">
    <citation type="submission" date="2016-10" db="EMBL/GenBank/DDBJ databases">
        <authorList>
            <person name="de Groot N.N."/>
        </authorList>
    </citation>
    <scope>NUCLEOTIDE SEQUENCE [LARGE SCALE GENOMIC DNA]</scope>
    <source>
        <strain evidence="3 4">CGMCC 1.9156</strain>
    </source>
</reference>
<evidence type="ECO:0000313" key="3">
    <source>
        <dbReference type="EMBL" id="SFE48646.1"/>
    </source>
</evidence>
<evidence type="ECO:0000313" key="4">
    <source>
        <dbReference type="Proteomes" id="UP000198964"/>
    </source>
</evidence>
<dbReference type="SUPFAM" id="SSF49464">
    <property type="entry name" value="Carboxypeptidase regulatory domain-like"/>
    <property type="match status" value="1"/>
</dbReference>
<proteinExistence type="predicted"/>
<feature type="region of interest" description="Disordered" evidence="1">
    <location>
        <begin position="498"/>
        <end position="524"/>
    </location>
</feature>
<feature type="signal peptide" evidence="2">
    <location>
        <begin position="1"/>
        <end position="21"/>
    </location>
</feature>
<gene>
    <name evidence="3" type="ORF">SAMN05216283_101254</name>
</gene>
<dbReference type="Pfam" id="PF13715">
    <property type="entry name" value="CarbopepD_reg_2"/>
    <property type="match status" value="1"/>
</dbReference>